<feature type="compositionally biased region" description="Polar residues" evidence="5">
    <location>
        <begin position="34"/>
        <end position="47"/>
    </location>
</feature>
<dbReference type="InterPro" id="IPR033870">
    <property type="entry name" value="FatB"/>
</dbReference>
<evidence type="ECO:0000256" key="4">
    <source>
        <dbReference type="ARBA" id="ARBA00022729"/>
    </source>
</evidence>
<evidence type="ECO:0000256" key="1">
    <source>
        <dbReference type="ARBA" id="ARBA00004196"/>
    </source>
</evidence>
<dbReference type="Pfam" id="PF01497">
    <property type="entry name" value="Peripla_BP_2"/>
    <property type="match status" value="1"/>
</dbReference>
<dbReference type="InterPro" id="IPR051313">
    <property type="entry name" value="Bact_iron-sidero_bind"/>
</dbReference>
<name>A0AB38XR35_9ACTO</name>
<dbReference type="EMBL" id="CP116394">
    <property type="protein sequence ID" value="WCE46629.1"/>
    <property type="molecule type" value="Genomic_DNA"/>
</dbReference>
<feature type="chain" id="PRO_5044307138" evidence="6">
    <location>
        <begin position="28"/>
        <end position="325"/>
    </location>
</feature>
<dbReference type="GO" id="GO:0030288">
    <property type="term" value="C:outer membrane-bounded periplasmic space"/>
    <property type="evidence" value="ECO:0007669"/>
    <property type="project" value="TreeGrafter"/>
</dbReference>
<dbReference type="Gene3D" id="3.40.50.1980">
    <property type="entry name" value="Nitrogenase molybdenum iron protein domain"/>
    <property type="match status" value="2"/>
</dbReference>
<reference evidence="8" key="1">
    <citation type="submission" date="2023-01" db="EMBL/GenBank/DDBJ databases">
        <title>Comparative Genomic Analysis of the Clinically-Derived Winkia Strain NY0527 Provides Evidence into the Taxonomic Reassignment of Winkia neuii and Characterizes Their Virulence Traits.</title>
        <authorList>
            <person name="Cai X."/>
            <person name="Peng Y."/>
            <person name="Li M."/>
            <person name="Qiu Y."/>
            <person name="Wang Y."/>
            <person name="Xu L."/>
            <person name="Hou Q."/>
        </authorList>
    </citation>
    <scope>NUCLEOTIDE SEQUENCE</scope>
    <source>
        <strain evidence="8">NY0527</strain>
    </source>
</reference>
<evidence type="ECO:0000313" key="9">
    <source>
        <dbReference type="Proteomes" id="UP001211044"/>
    </source>
</evidence>
<feature type="signal peptide" evidence="6">
    <location>
        <begin position="1"/>
        <end position="27"/>
    </location>
</feature>
<feature type="domain" description="Fe/B12 periplasmic-binding" evidence="7">
    <location>
        <begin position="60"/>
        <end position="325"/>
    </location>
</feature>
<evidence type="ECO:0000256" key="3">
    <source>
        <dbReference type="ARBA" id="ARBA00022448"/>
    </source>
</evidence>
<evidence type="ECO:0000313" key="8">
    <source>
        <dbReference type="EMBL" id="WCE46629.1"/>
    </source>
</evidence>
<sequence>MRKIATAVVAFAAAAAMMTGCSSNNSAEEAKDASPSTHSAFPTTVKHSSGETKIEKQPERIIALDMAALDTVDALGAGDKVVGTVTKSVPSWLKDKYKDVASVGSLKEPDVEAIAKLKPDLLLIGARTASMYGDLSKNFTTVNADVDWEKPNYSKQVEDQVRQIGQAVGKTDQAEKLVQQIQKKVDDYKDTAKDKGTALVLMANEGELSVHGPQSRWAPIYDVFGFKEATTDYKPDEGHKSKKISFEAVKQLDPDYIFVVDRAKAIGKTEGSTPAEQLMDNELINSTKAAKNKHIVYLTPERWYIVMYGATNYPAELDEIADVIK</sequence>
<organism evidence="8 9">
    <name type="scientific">Winkia neuii subsp. anitrata</name>
    <dbReference type="NCBI Taxonomy" id="29318"/>
    <lineage>
        <taxon>Bacteria</taxon>
        <taxon>Bacillati</taxon>
        <taxon>Actinomycetota</taxon>
        <taxon>Actinomycetes</taxon>
        <taxon>Actinomycetales</taxon>
        <taxon>Actinomycetaceae</taxon>
        <taxon>Winkia</taxon>
    </lineage>
</organism>
<evidence type="ECO:0000256" key="6">
    <source>
        <dbReference type="SAM" id="SignalP"/>
    </source>
</evidence>
<feature type="region of interest" description="Disordered" evidence="5">
    <location>
        <begin position="24"/>
        <end position="54"/>
    </location>
</feature>
<evidence type="ECO:0000256" key="5">
    <source>
        <dbReference type="SAM" id="MobiDB-lite"/>
    </source>
</evidence>
<comment type="similarity">
    <text evidence="2">Belongs to the bacterial solute-binding protein 8 family.</text>
</comment>
<dbReference type="KEGG" id="wne:PIG85_02995"/>
<dbReference type="Proteomes" id="UP001211044">
    <property type="component" value="Chromosome"/>
</dbReference>
<dbReference type="GO" id="GO:1901678">
    <property type="term" value="P:iron coordination entity transport"/>
    <property type="evidence" value="ECO:0007669"/>
    <property type="project" value="UniProtKB-ARBA"/>
</dbReference>
<evidence type="ECO:0000259" key="7">
    <source>
        <dbReference type="PROSITE" id="PS50983"/>
    </source>
</evidence>
<dbReference type="PROSITE" id="PS51257">
    <property type="entry name" value="PROKAR_LIPOPROTEIN"/>
    <property type="match status" value="1"/>
</dbReference>
<dbReference type="RefSeq" id="WP_004805765.1">
    <property type="nucleotide sequence ID" value="NZ_CP116394.1"/>
</dbReference>
<dbReference type="AlphaFoldDB" id="A0AB38XR35"/>
<proteinExistence type="inferred from homology"/>
<keyword evidence="3" id="KW-0813">Transport</keyword>
<dbReference type="SUPFAM" id="SSF53807">
    <property type="entry name" value="Helical backbone' metal receptor"/>
    <property type="match status" value="1"/>
</dbReference>
<dbReference type="InterPro" id="IPR002491">
    <property type="entry name" value="ABC_transptr_periplasmic_BD"/>
</dbReference>
<dbReference type="PROSITE" id="PS50983">
    <property type="entry name" value="FE_B12_PBP"/>
    <property type="match status" value="1"/>
</dbReference>
<comment type="subcellular location">
    <subcellularLocation>
        <location evidence="1">Cell envelope</location>
    </subcellularLocation>
</comment>
<dbReference type="PANTHER" id="PTHR30532">
    <property type="entry name" value="IRON III DICITRATE-BINDING PERIPLASMIC PROTEIN"/>
    <property type="match status" value="1"/>
</dbReference>
<accession>A0AB38XR35</accession>
<gene>
    <name evidence="8" type="ORF">PIG85_02995</name>
</gene>
<keyword evidence="4 6" id="KW-0732">Signal</keyword>
<protein>
    <submittedName>
        <fullName evidence="8">ABC transporter substrate-binding protein</fullName>
    </submittedName>
</protein>
<evidence type="ECO:0000256" key="2">
    <source>
        <dbReference type="ARBA" id="ARBA00008814"/>
    </source>
</evidence>
<dbReference type="PANTHER" id="PTHR30532:SF28">
    <property type="entry name" value="PETROBACTIN-BINDING PROTEIN YCLQ"/>
    <property type="match status" value="1"/>
</dbReference>
<dbReference type="CDD" id="cd01140">
    <property type="entry name" value="FatB"/>
    <property type="match status" value="1"/>
</dbReference>